<dbReference type="NCBIfam" id="TIGR03696">
    <property type="entry name" value="Rhs_assc_core"/>
    <property type="match status" value="1"/>
</dbReference>
<evidence type="ECO:0000259" key="3">
    <source>
        <dbReference type="Pfam" id="PF20148"/>
    </source>
</evidence>
<dbReference type="InterPro" id="IPR045351">
    <property type="entry name" value="DUF6531"/>
</dbReference>
<dbReference type="EMBL" id="FOMO01000001">
    <property type="protein sequence ID" value="SFD38512.1"/>
    <property type="molecule type" value="Genomic_DNA"/>
</dbReference>
<keyword evidence="1" id="KW-0677">Repeat</keyword>
<feature type="domain" description="DUF6531" evidence="3">
    <location>
        <begin position="48"/>
        <end position="122"/>
    </location>
</feature>
<dbReference type="RefSeq" id="WP_093500635.1">
    <property type="nucleotide sequence ID" value="NZ_BSSG01000001.1"/>
</dbReference>
<dbReference type="Pfam" id="PF25023">
    <property type="entry name" value="TEN_YD-shell"/>
    <property type="match status" value="1"/>
</dbReference>
<sequence>MSGSGLPVSHVGEKVAGGVIATGSPTVHVGSTAVGIADRVSACLPSVGQPVNPMLGCKLLPEEIDFALTAPDTFTFARGYLSSNARVGSLGQGWWLPGESMQLELSEQACVLVDAQARRISFPPLAPGMSFYSGSERLWIRRGGLNDSSAQPWQPWDARWAAIAEPQQRDEGAIFLLDGNDHYQFQRQSDGDWRLHATFGRNGYRTEYVWGERGHLTSIRDSAGRSYVLVYQMVCAPGDNDDGMRLFGVVLASHAGPTPIIDPQAPGLDWLVRYEFNDSGDLIAVRNRQGEVVRVFAWCNHLMIAHGEPGGLEVRYEWDEHTPTGRVIRQTEKDGLVREFHYQKDSTKVVDSLGRMERYHFTGASGEQRWTALTRADGSRFEFEYDLFGRQVAFRDPLGRETRRRLDGQGRLREEQSPARHRYRQVINEQTDLLDELVDVEGRTWRFERDTRGNVLRVEGPSGVTHYTYGDLRLPDRPTSITTPTGSVRILQWSTLGQLTSHTDCSGHTTRYEYDAEGQLVASQDALGQITRWQYDALGQVTAVIFADGTRLHYRYDAQGRQIAISDDAGNATQFAWDHAGRLVQATDPAGRTQHYRYDAAGRLCAMIDENGAQARFVYDAVDRLVEQTGFDGRVQRYQYNAADECIARVDADGLETRYAYDRDGRLIARELPGTPFAAPSRECYCWHADGRLASVSNPECQVHLAYDKAGNLCLENQIHADGWVYDVAHEHDEQGVRQLSRYGDAPPLAWLTYGPGHLHGIRVAHVEMAFERDALHRERYRDARRLDQPGVLFEQTQGYDPLGRLAQQRLSAAKGAGWQRRYRHDAWGQLTAVDDDHYLPRRYQYEPGGRLVASQQGDASPYRYCFDPAGNRLDLLDELAGGQGRSSHQHNELYRSGYQHTEQRQGTGPSQVNTIWVGNRVTRYGGNKYRFDAAGNLVERIGADGSRLLLGYDGAQRLVQLTRYEADGSSLEAQYRYDGLGRRITKRVRRGDHDTLTRFGWDGDRQCAEVDDMQVRTLVHEPGSYAPLLRLQQRCAPQSEELLQVRRTLALEGEALPDACRPAMEAPHITFFHNDQIGTPLRLSDDGGLEHWHGEPDDWLAVRDETGPGDQPVRFQGQYHDRESGLYYNRHRYYLPELGRYTSQDPIGLAGGANPYQYAHANPVVAYDPTGLIVPLVIVAGFLGRAALGAAIEVGMQGGKQIIGQMKDNWDNDRSLTDIKLSCIDINWKHVAASAAIGTVAPGMLSTGKTVYQSSKALRALSGQAANTANRAAKLAARKAAHRSTIKEAVAVQAAWQTGKAVVKCPLKDEQEECPPQ</sequence>
<dbReference type="PANTHER" id="PTHR32305">
    <property type="match status" value="1"/>
</dbReference>
<accession>A0A1I1RWT0</accession>
<gene>
    <name evidence="5" type="ORF">SAMN05216372_101511</name>
</gene>
<keyword evidence="6" id="KW-1185">Reference proteome</keyword>
<dbReference type="InterPro" id="IPR022385">
    <property type="entry name" value="Rhs_assc_core"/>
</dbReference>
<dbReference type="PANTHER" id="PTHR32305:SF15">
    <property type="entry name" value="PROTEIN RHSA-RELATED"/>
    <property type="match status" value="1"/>
</dbReference>
<feature type="domain" description="Teneurin-like YD-shell" evidence="4">
    <location>
        <begin position="503"/>
        <end position="669"/>
    </location>
</feature>
<evidence type="ECO:0000256" key="1">
    <source>
        <dbReference type="ARBA" id="ARBA00022737"/>
    </source>
</evidence>
<dbReference type="Gene3D" id="2.180.10.10">
    <property type="entry name" value="RHS repeat-associated core"/>
    <property type="match status" value="1"/>
</dbReference>
<reference evidence="6" key="1">
    <citation type="submission" date="2016-10" db="EMBL/GenBank/DDBJ databases">
        <authorList>
            <person name="Varghese N."/>
            <person name="Submissions S."/>
        </authorList>
    </citation>
    <scope>NUCLEOTIDE SEQUENCE [LARGE SCALE GENOMIC DNA]</scope>
    <source>
        <strain evidence="6">JCM 2783</strain>
    </source>
</reference>
<dbReference type="Pfam" id="PF03527">
    <property type="entry name" value="RHS"/>
    <property type="match status" value="1"/>
</dbReference>
<dbReference type="InterPro" id="IPR006530">
    <property type="entry name" value="YD"/>
</dbReference>
<name>A0A1I1RWT0_PSEOC</name>
<dbReference type="InterPro" id="IPR001826">
    <property type="entry name" value="RHS"/>
</dbReference>
<evidence type="ECO:0000313" key="5">
    <source>
        <dbReference type="EMBL" id="SFD38512.1"/>
    </source>
</evidence>
<evidence type="ECO:0000259" key="2">
    <source>
        <dbReference type="Pfam" id="PF03527"/>
    </source>
</evidence>
<evidence type="ECO:0000259" key="4">
    <source>
        <dbReference type="Pfam" id="PF25023"/>
    </source>
</evidence>
<dbReference type="NCBIfam" id="TIGR01643">
    <property type="entry name" value="YD_repeat_2x"/>
    <property type="match status" value="5"/>
</dbReference>
<dbReference type="InterPro" id="IPR056823">
    <property type="entry name" value="TEN-like_YD-shell"/>
</dbReference>
<feature type="domain" description="RHS protein conserved region" evidence="2">
    <location>
        <begin position="1070"/>
        <end position="1106"/>
    </location>
</feature>
<proteinExistence type="predicted"/>
<dbReference type="InterPro" id="IPR031325">
    <property type="entry name" value="RHS_repeat"/>
</dbReference>
<dbReference type="Proteomes" id="UP000243950">
    <property type="component" value="Unassembled WGS sequence"/>
</dbReference>
<dbReference type="Pfam" id="PF20148">
    <property type="entry name" value="DUF6531"/>
    <property type="match status" value="1"/>
</dbReference>
<dbReference type="InterPro" id="IPR050708">
    <property type="entry name" value="T6SS_VgrG/RHS"/>
</dbReference>
<dbReference type="Pfam" id="PF05593">
    <property type="entry name" value="RHS_repeat"/>
    <property type="match status" value="1"/>
</dbReference>
<organism evidence="5 6">
    <name type="scientific">Pseudomonas straminea</name>
    <dbReference type="NCBI Taxonomy" id="47882"/>
    <lineage>
        <taxon>Bacteria</taxon>
        <taxon>Pseudomonadati</taxon>
        <taxon>Pseudomonadota</taxon>
        <taxon>Gammaproteobacteria</taxon>
        <taxon>Pseudomonadales</taxon>
        <taxon>Pseudomonadaceae</taxon>
        <taxon>Phytopseudomonas</taxon>
    </lineage>
</organism>
<evidence type="ECO:0000313" key="6">
    <source>
        <dbReference type="Proteomes" id="UP000243950"/>
    </source>
</evidence>
<dbReference type="SUPFAM" id="SSF82171">
    <property type="entry name" value="DPP6 N-terminal domain-like"/>
    <property type="match status" value="1"/>
</dbReference>
<protein>
    <submittedName>
        <fullName evidence="5">Type VI secretion system secreted protein VgrG</fullName>
    </submittedName>
</protein>